<dbReference type="SUPFAM" id="SSF56935">
    <property type="entry name" value="Porins"/>
    <property type="match status" value="1"/>
</dbReference>
<evidence type="ECO:0000256" key="11">
    <source>
        <dbReference type="ARBA" id="ARBA00023136"/>
    </source>
</evidence>
<dbReference type="SUPFAM" id="SSF49452">
    <property type="entry name" value="Starch-binding domain-like"/>
    <property type="match status" value="1"/>
</dbReference>
<evidence type="ECO:0000256" key="9">
    <source>
        <dbReference type="ARBA" id="ARBA00023065"/>
    </source>
</evidence>
<feature type="domain" description="TonB-dependent receptor-like beta-barrel" evidence="17">
    <location>
        <begin position="351"/>
        <end position="749"/>
    </location>
</feature>
<evidence type="ECO:0000256" key="8">
    <source>
        <dbReference type="ARBA" id="ARBA00023004"/>
    </source>
</evidence>
<evidence type="ECO:0000259" key="17">
    <source>
        <dbReference type="Pfam" id="PF00593"/>
    </source>
</evidence>
<evidence type="ECO:0000256" key="15">
    <source>
        <dbReference type="RuleBase" id="RU003357"/>
    </source>
</evidence>
<comment type="subcellular location">
    <subcellularLocation>
        <location evidence="1 14">Cell outer membrane</location>
        <topology evidence="1 14">Multi-pass membrane protein</topology>
    </subcellularLocation>
</comment>
<dbReference type="InterPro" id="IPR037066">
    <property type="entry name" value="Plug_dom_sf"/>
</dbReference>
<dbReference type="InterPro" id="IPR000531">
    <property type="entry name" value="Beta-barrel_TonB"/>
</dbReference>
<keyword evidence="13 14" id="KW-0998">Cell outer membrane</keyword>
<evidence type="ECO:0000256" key="1">
    <source>
        <dbReference type="ARBA" id="ARBA00004571"/>
    </source>
</evidence>
<dbReference type="Pfam" id="PF13715">
    <property type="entry name" value="CarbopepD_reg_2"/>
    <property type="match status" value="1"/>
</dbReference>
<keyword evidence="4 14" id="KW-1134">Transmembrane beta strand</keyword>
<evidence type="ECO:0000256" key="14">
    <source>
        <dbReference type="PROSITE-ProRule" id="PRU01360"/>
    </source>
</evidence>
<dbReference type="Gene3D" id="2.170.130.10">
    <property type="entry name" value="TonB-dependent receptor, plug domain"/>
    <property type="match status" value="1"/>
</dbReference>
<keyword evidence="7 16" id="KW-0732">Signal</keyword>
<dbReference type="RefSeq" id="WP_234865463.1">
    <property type="nucleotide sequence ID" value="NZ_JAKEVY010000002.1"/>
</dbReference>
<dbReference type="PROSITE" id="PS52016">
    <property type="entry name" value="TONB_DEPENDENT_REC_3"/>
    <property type="match status" value="1"/>
</dbReference>
<keyword evidence="12 19" id="KW-0675">Receptor</keyword>
<evidence type="ECO:0000259" key="18">
    <source>
        <dbReference type="Pfam" id="PF07715"/>
    </source>
</evidence>
<evidence type="ECO:0000256" key="7">
    <source>
        <dbReference type="ARBA" id="ARBA00022729"/>
    </source>
</evidence>
<keyword evidence="8" id="KW-0408">Iron</keyword>
<keyword evidence="5" id="KW-0410">Iron transport</keyword>
<feature type="signal peptide" evidence="16">
    <location>
        <begin position="1"/>
        <end position="19"/>
    </location>
</feature>
<keyword evidence="20" id="KW-1185">Reference proteome</keyword>
<dbReference type="InterPro" id="IPR012910">
    <property type="entry name" value="Plug_dom"/>
</dbReference>
<evidence type="ECO:0000313" key="19">
    <source>
        <dbReference type="EMBL" id="MCF1714625.1"/>
    </source>
</evidence>
<keyword evidence="10 15" id="KW-0798">TonB box</keyword>
<keyword evidence="11 14" id="KW-0472">Membrane</keyword>
<comment type="similarity">
    <text evidence="2 14 15">Belongs to the TonB-dependent receptor family.</text>
</comment>
<dbReference type="PANTHER" id="PTHR32552">
    <property type="entry name" value="FERRICHROME IRON RECEPTOR-RELATED"/>
    <property type="match status" value="1"/>
</dbReference>
<evidence type="ECO:0000256" key="13">
    <source>
        <dbReference type="ARBA" id="ARBA00023237"/>
    </source>
</evidence>
<evidence type="ECO:0000256" key="3">
    <source>
        <dbReference type="ARBA" id="ARBA00022448"/>
    </source>
</evidence>
<reference evidence="19 20" key="1">
    <citation type="submission" date="2022-01" db="EMBL/GenBank/DDBJ databases">
        <title>Flavihumibacter sp. nov., isolated from sediment of a river.</title>
        <authorList>
            <person name="Liu H."/>
        </authorList>
    </citation>
    <scope>NUCLEOTIDE SEQUENCE [LARGE SCALE GENOMIC DNA]</scope>
    <source>
        <strain evidence="19 20">RY-1</strain>
    </source>
</reference>
<accession>A0ABS9BH32</accession>
<protein>
    <submittedName>
        <fullName evidence="19">TonB-dependent receptor</fullName>
    </submittedName>
</protein>
<evidence type="ECO:0000256" key="6">
    <source>
        <dbReference type="ARBA" id="ARBA00022692"/>
    </source>
</evidence>
<evidence type="ECO:0000256" key="2">
    <source>
        <dbReference type="ARBA" id="ARBA00009810"/>
    </source>
</evidence>
<dbReference type="Proteomes" id="UP001200145">
    <property type="component" value="Unassembled WGS sequence"/>
</dbReference>
<dbReference type="InterPro" id="IPR036942">
    <property type="entry name" value="Beta-barrel_TonB_sf"/>
</dbReference>
<dbReference type="PANTHER" id="PTHR32552:SF68">
    <property type="entry name" value="FERRICHROME OUTER MEMBRANE TRANSPORTER_PHAGE RECEPTOR"/>
    <property type="match status" value="1"/>
</dbReference>
<evidence type="ECO:0000256" key="12">
    <source>
        <dbReference type="ARBA" id="ARBA00023170"/>
    </source>
</evidence>
<dbReference type="EMBL" id="JAKEVY010000002">
    <property type="protein sequence ID" value="MCF1714625.1"/>
    <property type="molecule type" value="Genomic_DNA"/>
</dbReference>
<dbReference type="Gene3D" id="2.60.40.1120">
    <property type="entry name" value="Carboxypeptidase-like, regulatory domain"/>
    <property type="match status" value="1"/>
</dbReference>
<dbReference type="NCBIfam" id="TIGR01783">
    <property type="entry name" value="TonB-siderophor"/>
    <property type="match status" value="1"/>
</dbReference>
<name>A0ABS9BH32_9BACT</name>
<keyword evidence="9" id="KW-0406">Ion transport</keyword>
<dbReference type="Pfam" id="PF00593">
    <property type="entry name" value="TonB_dep_Rec_b-barrel"/>
    <property type="match status" value="1"/>
</dbReference>
<dbReference type="InterPro" id="IPR010105">
    <property type="entry name" value="TonB_sidphr_rcpt"/>
</dbReference>
<dbReference type="InterPro" id="IPR039426">
    <property type="entry name" value="TonB-dep_rcpt-like"/>
</dbReference>
<feature type="chain" id="PRO_5047174372" evidence="16">
    <location>
        <begin position="20"/>
        <end position="782"/>
    </location>
</feature>
<sequence>MRQIVLVIVLTFSVLGSIAQNGTAILKGKITTADKKPGEGVTVVLQPINRTVLADNGGNYNFSGLEAGEYTLLVSLVSYEDITRTIELAAGETKTEDIQLNLSNRELNEVVVIGNKNSFKTNRVSNSLRLGSSLLETPQNIQVVTSKLINDQQIFDMLEGVTRNVSGASRVEHWDNYARITMRGSNVGAFRNGMNVSTTWGPLTEDISMVERIEFVKGPAGFMLSNGDPAGFYNVVTKKPSGRNKGEVTMSLGSFDLYRATADIDGKLTENGKLLYRINVMGQLKGSHRQFDFNNRYSIVPVLKYLIDDRTSVTLEYTHQFSEVNLIGSNYLFSKRGYADQPRTMTLAESRMPATRMLDRSLLAIFDHKLNENWKLTAQAAYFNYNQEGASLWAAGFDPINDSLLQRSMSSWDVLGTSKMGQLFLNGEEQTGAISHKILAGLDMSNKEYFHDWNQYAMLGLPTFNVYKPVYGQGSILQVDRSKDIRERGVRYYNGYTGFYVQDEMGFLDDKLRLTLAGRITQLKTGDVYSGDFKRSKFTPRVGVSYSIDANTAAYALVDQSFMENYGVDETGRVFDPVTGTNMELGIKRDWMNGKWNSALTVYQIKRDNVLAADPNKPNPAGGFFNTETRQETKGVEVDIKGQLLKGLDVIINYAFTEAKVVDHPNKAAIGTQVAGSSRHIQNAWLNYRLDRGKLAGFGVSLGYQYQAKRSPWFVFDGTENSLPDYFRMDGSLSYQRKNIGFNLVVNNILNKYLYSGAPYANFFYWQAEPGTNVRFSVGYKF</sequence>
<keyword evidence="3 14" id="KW-0813">Transport</keyword>
<evidence type="ECO:0000256" key="10">
    <source>
        <dbReference type="ARBA" id="ARBA00023077"/>
    </source>
</evidence>
<keyword evidence="6 14" id="KW-0812">Transmembrane</keyword>
<dbReference type="Pfam" id="PF07715">
    <property type="entry name" value="Plug"/>
    <property type="match status" value="1"/>
</dbReference>
<comment type="caution">
    <text evidence="19">The sequence shown here is derived from an EMBL/GenBank/DDBJ whole genome shotgun (WGS) entry which is preliminary data.</text>
</comment>
<evidence type="ECO:0000313" key="20">
    <source>
        <dbReference type="Proteomes" id="UP001200145"/>
    </source>
</evidence>
<evidence type="ECO:0000256" key="5">
    <source>
        <dbReference type="ARBA" id="ARBA00022496"/>
    </source>
</evidence>
<feature type="domain" description="TonB-dependent receptor plug" evidence="18">
    <location>
        <begin position="134"/>
        <end position="231"/>
    </location>
</feature>
<evidence type="ECO:0000256" key="16">
    <source>
        <dbReference type="SAM" id="SignalP"/>
    </source>
</evidence>
<gene>
    <name evidence="19" type="ORF">L0U88_08315</name>
</gene>
<dbReference type="Gene3D" id="2.40.170.20">
    <property type="entry name" value="TonB-dependent receptor, beta-barrel domain"/>
    <property type="match status" value="1"/>
</dbReference>
<proteinExistence type="inferred from homology"/>
<dbReference type="CDD" id="cd01347">
    <property type="entry name" value="ligand_gated_channel"/>
    <property type="match status" value="1"/>
</dbReference>
<evidence type="ECO:0000256" key="4">
    <source>
        <dbReference type="ARBA" id="ARBA00022452"/>
    </source>
</evidence>
<dbReference type="InterPro" id="IPR013784">
    <property type="entry name" value="Carb-bd-like_fold"/>
</dbReference>
<organism evidence="19 20">
    <name type="scientific">Flavihumibacter fluminis</name>
    <dbReference type="NCBI Taxonomy" id="2909236"/>
    <lineage>
        <taxon>Bacteria</taxon>
        <taxon>Pseudomonadati</taxon>
        <taxon>Bacteroidota</taxon>
        <taxon>Chitinophagia</taxon>
        <taxon>Chitinophagales</taxon>
        <taxon>Chitinophagaceae</taxon>
        <taxon>Flavihumibacter</taxon>
    </lineage>
</organism>